<evidence type="ECO:0000256" key="6">
    <source>
        <dbReference type="ARBA" id="ARBA00041812"/>
    </source>
</evidence>
<dbReference type="EnsemblMetazoa" id="G10443.3">
    <property type="protein sequence ID" value="G10443.3:cds"/>
    <property type="gene ID" value="G10443"/>
</dbReference>
<evidence type="ECO:0000313" key="24">
    <source>
        <dbReference type="Proteomes" id="UP000005408"/>
    </source>
</evidence>
<comment type="catalytic activity">
    <reaction evidence="14">
        <text>resolvin D1 + NAD(+) = 17-oxoresolvin D1 + NADH + H(+)</text>
        <dbReference type="Rhea" id="RHEA:50128"/>
        <dbReference type="ChEBI" id="CHEBI:15378"/>
        <dbReference type="ChEBI" id="CHEBI:57540"/>
        <dbReference type="ChEBI" id="CHEBI:57945"/>
        <dbReference type="ChEBI" id="CHEBI:132079"/>
        <dbReference type="ChEBI" id="CHEBI:132081"/>
    </reaction>
    <physiologicalReaction direction="left-to-right" evidence="14">
        <dbReference type="Rhea" id="RHEA:50129"/>
    </physiologicalReaction>
</comment>
<comment type="catalytic activity">
    <reaction evidence="21">
        <text>resolvin E1 + NAD(+) = 18-oxo-resolvin E1 + NADH + H(+)</text>
        <dbReference type="Rhea" id="RHEA:49244"/>
        <dbReference type="ChEBI" id="CHEBI:15378"/>
        <dbReference type="ChEBI" id="CHEBI:57540"/>
        <dbReference type="ChEBI" id="CHEBI:57945"/>
        <dbReference type="ChEBI" id="CHEBI:91000"/>
        <dbReference type="ChEBI" id="CHEBI:91001"/>
    </reaction>
    <physiologicalReaction direction="left-to-right" evidence="21">
        <dbReference type="Rhea" id="RHEA:49245"/>
    </physiologicalReaction>
</comment>
<evidence type="ECO:0000256" key="16">
    <source>
        <dbReference type="ARBA" id="ARBA00048535"/>
    </source>
</evidence>
<evidence type="ECO:0000256" key="9">
    <source>
        <dbReference type="ARBA" id="ARBA00047325"/>
    </source>
</evidence>
<evidence type="ECO:0000256" key="12">
    <source>
        <dbReference type="ARBA" id="ARBA00048140"/>
    </source>
</evidence>
<organism evidence="23 24">
    <name type="scientific">Magallana gigas</name>
    <name type="common">Pacific oyster</name>
    <name type="synonym">Crassostrea gigas</name>
    <dbReference type="NCBI Taxonomy" id="29159"/>
    <lineage>
        <taxon>Eukaryota</taxon>
        <taxon>Metazoa</taxon>
        <taxon>Spiralia</taxon>
        <taxon>Lophotrochozoa</taxon>
        <taxon>Mollusca</taxon>
        <taxon>Bivalvia</taxon>
        <taxon>Autobranchia</taxon>
        <taxon>Pteriomorphia</taxon>
        <taxon>Ostreida</taxon>
        <taxon>Ostreoidea</taxon>
        <taxon>Ostreidae</taxon>
        <taxon>Magallana</taxon>
    </lineage>
</organism>
<comment type="catalytic activity">
    <reaction evidence="12">
        <text>15-oxo-(5S,6R)-dihydroxy-(7E,9E,11Z)-eicosatrienoate + NADH + H(+) = (5S,6R,15S)-trihydroxy-(7E,9E,11Z)-eicosatrienoate + NAD(+)</text>
        <dbReference type="Rhea" id="RHEA:41596"/>
        <dbReference type="ChEBI" id="CHEBI:15378"/>
        <dbReference type="ChEBI" id="CHEBI:57540"/>
        <dbReference type="ChEBI" id="CHEBI:57945"/>
        <dbReference type="ChEBI" id="CHEBI:78325"/>
        <dbReference type="ChEBI" id="CHEBI:78329"/>
    </reaction>
    <physiologicalReaction direction="left-to-right" evidence="12">
        <dbReference type="Rhea" id="RHEA:41597"/>
    </physiologicalReaction>
</comment>
<evidence type="ECO:0000256" key="20">
    <source>
        <dbReference type="ARBA" id="ARBA00049151"/>
    </source>
</evidence>
<dbReference type="InterPro" id="IPR002347">
    <property type="entry name" value="SDR_fam"/>
</dbReference>
<comment type="catalytic activity">
    <reaction evidence="9">
        <text>prostaglandin E1 + NAD(+) = 15-oxoprostaglandin E1 + NADH + H(+)</text>
        <dbReference type="Rhea" id="RHEA:16477"/>
        <dbReference type="ChEBI" id="CHEBI:15378"/>
        <dbReference type="ChEBI" id="CHEBI:57397"/>
        <dbReference type="ChEBI" id="CHEBI:57401"/>
        <dbReference type="ChEBI" id="CHEBI:57540"/>
        <dbReference type="ChEBI" id="CHEBI:57945"/>
    </reaction>
    <physiologicalReaction direction="left-to-right" evidence="9">
        <dbReference type="Rhea" id="RHEA:16478"/>
    </physiologicalReaction>
</comment>
<name>A0A8W8HPC3_MAGGI</name>
<evidence type="ECO:0000256" key="17">
    <source>
        <dbReference type="ARBA" id="ARBA00048611"/>
    </source>
</evidence>
<dbReference type="EC" id="1.1.1.232" evidence="4"/>
<dbReference type="FunFam" id="3.40.50.720:FF:000149">
    <property type="entry name" value="15-hydroxyprostaglandin dehydrogenase [NAD(+)]"/>
    <property type="match status" value="1"/>
</dbReference>
<comment type="catalytic activity">
    <reaction evidence="11">
        <text>14-hydroxy-(4Z,7Z,10Z,12E,16Z,19Z)-docosahexaenoate + NAD(+) = 14-oxo-(4Z,7Z,10Z,12E,16Z,19Z)-docosahexaenoate + NADH + H(+)</text>
        <dbReference type="Rhea" id="RHEA:48952"/>
        <dbReference type="ChEBI" id="CHEBI:15378"/>
        <dbReference type="ChEBI" id="CHEBI:57540"/>
        <dbReference type="ChEBI" id="CHEBI:57945"/>
        <dbReference type="ChEBI" id="CHEBI:90866"/>
        <dbReference type="ChEBI" id="CHEBI:90867"/>
    </reaction>
    <physiologicalReaction direction="left-to-right" evidence="11">
        <dbReference type="Rhea" id="RHEA:48953"/>
    </physiologicalReaction>
</comment>
<dbReference type="SUPFAM" id="SSF51735">
    <property type="entry name" value="NAD(P)-binding Rossmann-fold domains"/>
    <property type="match status" value="1"/>
</dbReference>
<dbReference type="PANTHER" id="PTHR44229:SF4">
    <property type="entry name" value="15-HYDROXYPROSTAGLANDIN DEHYDROGENASE [NAD(+)]"/>
    <property type="match status" value="1"/>
</dbReference>
<dbReference type="GO" id="GO:0005737">
    <property type="term" value="C:cytoplasm"/>
    <property type="evidence" value="ECO:0007669"/>
    <property type="project" value="TreeGrafter"/>
</dbReference>
<dbReference type="InterPro" id="IPR020904">
    <property type="entry name" value="Sc_DH/Rdtase_CS"/>
</dbReference>
<comment type="similarity">
    <text evidence="1 22">Belongs to the short-chain dehydrogenases/reductases (SDR) family.</text>
</comment>
<comment type="catalytic activity">
    <reaction evidence="15">
        <text>resolvin D2 + NAD(+) = 7-oxoresolvin D2 + NADH + H(+)</text>
        <dbReference type="Rhea" id="RHEA:53584"/>
        <dbReference type="ChEBI" id="CHEBI:15378"/>
        <dbReference type="ChEBI" id="CHEBI:57540"/>
        <dbReference type="ChEBI" id="CHEBI:57945"/>
        <dbReference type="ChEBI" id="CHEBI:133367"/>
        <dbReference type="ChEBI" id="CHEBI:137497"/>
    </reaction>
    <physiologicalReaction direction="left-to-right" evidence="15">
        <dbReference type="Rhea" id="RHEA:53585"/>
    </physiologicalReaction>
</comment>
<evidence type="ECO:0000256" key="1">
    <source>
        <dbReference type="ARBA" id="ARBA00006484"/>
    </source>
</evidence>
<dbReference type="Gene3D" id="3.40.50.720">
    <property type="entry name" value="NAD(P)-binding Rossmann-like Domain"/>
    <property type="match status" value="1"/>
</dbReference>
<keyword evidence="2" id="KW-0560">Oxidoreductase</keyword>
<protein>
    <recommendedName>
        <fullName evidence="5">15-hydroxyprostaglandin dehydrogenase [NAD(+)]</fullName>
        <ecNumber evidence="3">1.1.1.141</ecNumber>
        <ecNumber evidence="4">1.1.1.232</ecNumber>
    </recommendedName>
    <alternativeName>
        <fullName evidence="7">Eicosanoid/docosanoid dehydrogenase [NAD(+)]</fullName>
    </alternativeName>
    <alternativeName>
        <fullName evidence="6">Prostaglandin dehydrogenase 1</fullName>
    </alternativeName>
</protein>
<evidence type="ECO:0000256" key="22">
    <source>
        <dbReference type="RuleBase" id="RU000363"/>
    </source>
</evidence>
<sequence>MFTGKAALITGAAQGLGKSFAAVLLQKGCKVCAVDINEEKLQSTVKEFNTVYGEGSVIGNKCDVTNARELKESFKQAKDTFRHIDIVVNNAGVVDEQNWEKCLDINLTAVIRGTLLALDYMRKDRGGNGGTIVNVSSMAGIYPVEFAPAYAASKHGVIGYTRSWAFHPEVQSNGVRLVCLCPAYTDTDIIKSLPKSSVDIELYQKSLQTLGVMKMERVMEAFVKLLEDTDNIGSVLSVNKFGIKYWKMQDAKL</sequence>
<evidence type="ECO:0000313" key="23">
    <source>
        <dbReference type="EnsemblMetazoa" id="G10443.4:cds"/>
    </source>
</evidence>
<dbReference type="CDD" id="cd05323">
    <property type="entry name" value="ADH_SDR_c_like"/>
    <property type="match status" value="1"/>
</dbReference>
<evidence type="ECO:0000256" key="13">
    <source>
        <dbReference type="ARBA" id="ARBA00048144"/>
    </source>
</evidence>
<dbReference type="OMA" id="NIYFRQP"/>
<dbReference type="AlphaFoldDB" id="A0A8W8HPC3"/>
<dbReference type="OrthoDB" id="37659at2759"/>
<proteinExistence type="inferred from homology"/>
<accession>A0A8W8HPC3</accession>
<evidence type="ECO:0000256" key="7">
    <source>
        <dbReference type="ARBA" id="ARBA00042026"/>
    </source>
</evidence>
<evidence type="ECO:0000256" key="18">
    <source>
        <dbReference type="ARBA" id="ARBA00048739"/>
    </source>
</evidence>
<dbReference type="PRINTS" id="PR00080">
    <property type="entry name" value="SDRFAMILY"/>
</dbReference>
<comment type="catalytic activity">
    <reaction evidence="18">
        <text>prostaglandin E2 + NAD(+) = 15-oxoprostaglandin E2 + NADH + H(+)</text>
        <dbReference type="Rhea" id="RHEA:11876"/>
        <dbReference type="ChEBI" id="CHEBI:15378"/>
        <dbReference type="ChEBI" id="CHEBI:57400"/>
        <dbReference type="ChEBI" id="CHEBI:57540"/>
        <dbReference type="ChEBI" id="CHEBI:57945"/>
        <dbReference type="ChEBI" id="CHEBI:606564"/>
        <dbReference type="EC" id="1.1.1.141"/>
    </reaction>
    <physiologicalReaction direction="left-to-right" evidence="18">
        <dbReference type="Rhea" id="RHEA:11877"/>
    </physiologicalReaction>
</comment>
<dbReference type="InterPro" id="IPR036291">
    <property type="entry name" value="NAD(P)-bd_dom_sf"/>
</dbReference>
<comment type="catalytic activity">
    <reaction evidence="13">
        <text>(11R)-hydroxy-(5Z,8Z,12E,14Z)-eicosatetraenoate + NAD(+) = 11-oxo-(5Z,8Z,12E,14Z)-eicosatetraenoate + NADH + H(+)</text>
        <dbReference type="Rhea" id="RHEA:48640"/>
        <dbReference type="ChEBI" id="CHEBI:15378"/>
        <dbReference type="ChEBI" id="CHEBI:57540"/>
        <dbReference type="ChEBI" id="CHEBI:57945"/>
        <dbReference type="ChEBI" id="CHEBI:78836"/>
        <dbReference type="ChEBI" id="CHEBI:90697"/>
    </reaction>
    <physiologicalReaction direction="left-to-right" evidence="13">
        <dbReference type="Rhea" id="RHEA:48641"/>
    </physiologicalReaction>
</comment>
<comment type="catalytic activity">
    <reaction evidence="10">
        <text>resolvin D1 + NAD(+) = 8-oxoresolvin D1 + NADH + H(+)</text>
        <dbReference type="Rhea" id="RHEA:50124"/>
        <dbReference type="ChEBI" id="CHEBI:15378"/>
        <dbReference type="ChEBI" id="CHEBI:57540"/>
        <dbReference type="ChEBI" id="CHEBI:57945"/>
        <dbReference type="ChEBI" id="CHEBI:132079"/>
        <dbReference type="ChEBI" id="CHEBI:132080"/>
    </reaction>
    <physiologicalReaction direction="left-to-right" evidence="10">
        <dbReference type="Rhea" id="RHEA:50125"/>
    </physiologicalReaction>
</comment>
<dbReference type="EnsemblMetazoa" id="G10443.1">
    <property type="protein sequence ID" value="G10443.1:cds"/>
    <property type="gene ID" value="G10443"/>
</dbReference>
<evidence type="ECO:0000256" key="15">
    <source>
        <dbReference type="ARBA" id="ARBA00048393"/>
    </source>
</evidence>
<dbReference type="GO" id="GO:0016404">
    <property type="term" value="F:15-hydroxyprostaglandin dehydrogenase (NAD+) activity"/>
    <property type="evidence" value="ECO:0007669"/>
    <property type="project" value="UniProtKB-EC"/>
</dbReference>
<evidence type="ECO:0000256" key="5">
    <source>
        <dbReference type="ARBA" id="ARBA00040276"/>
    </source>
</evidence>
<comment type="catalytic activity">
    <reaction evidence="19">
        <text>resolvin D2 + NAD(+) = 16-oxoresolvin D2 + NADH + H(+)</text>
        <dbReference type="Rhea" id="RHEA:53588"/>
        <dbReference type="ChEBI" id="CHEBI:15378"/>
        <dbReference type="ChEBI" id="CHEBI:57540"/>
        <dbReference type="ChEBI" id="CHEBI:57945"/>
        <dbReference type="ChEBI" id="CHEBI:133367"/>
        <dbReference type="ChEBI" id="CHEBI:137498"/>
    </reaction>
    <physiologicalReaction direction="left-to-right" evidence="19">
        <dbReference type="Rhea" id="RHEA:53589"/>
    </physiologicalReaction>
</comment>
<comment type="catalytic activity">
    <reaction evidence="16">
        <text>lipoxin A4 + NAD(+) = 15-oxo-(5S,6R)-dihydroxy-(7E,9E,11Z,13E)-eicosatetraenoate + NADH + H(+)</text>
        <dbReference type="Rhea" id="RHEA:41572"/>
        <dbReference type="ChEBI" id="CHEBI:15378"/>
        <dbReference type="ChEBI" id="CHEBI:57540"/>
        <dbReference type="ChEBI" id="CHEBI:57945"/>
        <dbReference type="ChEBI" id="CHEBI:67026"/>
        <dbReference type="ChEBI" id="CHEBI:78311"/>
    </reaction>
    <physiologicalReaction direction="left-to-right" evidence="16">
        <dbReference type="Rhea" id="RHEA:41573"/>
    </physiologicalReaction>
</comment>
<dbReference type="PRINTS" id="PR00081">
    <property type="entry name" value="GDHRDH"/>
</dbReference>
<dbReference type="EnsemblMetazoa" id="G10443.4">
    <property type="protein sequence ID" value="G10443.4:cds"/>
    <property type="gene ID" value="G10443"/>
</dbReference>
<comment type="catalytic activity">
    <reaction evidence="20">
        <text>(15S)-hydroxy-(5Z,8Z,11Z,13E)-eicosatetraenoate + NAD(+) = 15-oxo-(5Z,8Z,11Z,13E)-eicosatetraenoate + NADH + H(+)</text>
        <dbReference type="Rhea" id="RHEA:23260"/>
        <dbReference type="ChEBI" id="CHEBI:15378"/>
        <dbReference type="ChEBI" id="CHEBI:57409"/>
        <dbReference type="ChEBI" id="CHEBI:57410"/>
        <dbReference type="ChEBI" id="CHEBI:57540"/>
        <dbReference type="ChEBI" id="CHEBI:57945"/>
        <dbReference type="EC" id="1.1.1.232"/>
    </reaction>
    <physiologicalReaction direction="left-to-right" evidence="20">
        <dbReference type="Rhea" id="RHEA:23261"/>
    </physiologicalReaction>
</comment>
<evidence type="ECO:0000256" key="21">
    <source>
        <dbReference type="ARBA" id="ARBA00049188"/>
    </source>
</evidence>
<dbReference type="Proteomes" id="UP000005408">
    <property type="component" value="Unassembled WGS sequence"/>
</dbReference>
<dbReference type="EC" id="1.1.1.141" evidence="3"/>
<evidence type="ECO:0000256" key="2">
    <source>
        <dbReference type="ARBA" id="ARBA00023002"/>
    </source>
</evidence>
<evidence type="ECO:0000256" key="8">
    <source>
        <dbReference type="ARBA" id="ARBA00045705"/>
    </source>
</evidence>
<evidence type="ECO:0000256" key="19">
    <source>
        <dbReference type="ARBA" id="ARBA00048921"/>
    </source>
</evidence>
<comment type="function">
    <text evidence="8">Catalyzes the NAD-dependent dehydrogenation (oxidation) of a broad array of hydroxylated polyunsaturated fatty acids (mainly eicosanoids and docosanoids, including prostaglandins, lipoxins and resolvins), yielding their corresponding keto (oxo) metabolites. Decreases the levels of the pro-proliferative prostaglandins such as prostaglandin E2 (whose activity is increased in cancer because of an increase in the expression of cyclooxygenase 2) and generates oxo-fatty acid products that can profoundly influence cell function by abrogating pro-inflammatory cytokine expression. Converts resolvins E1, D1 and D2 to their oxo products, which represents a mode of resolvin inactivation. Resolvin E1 plays important roles during the resolution phase of acute inflammation, while resolvins D1 and D2 have a unique role in obesity-induced adipose inflammation.</text>
</comment>
<comment type="catalytic activity">
    <reaction evidence="17">
        <text>prostaglandin A1 + NAD(+) = 15-oxo-prostaglandin A1 + NADH + H(+)</text>
        <dbReference type="Rhea" id="RHEA:41263"/>
        <dbReference type="ChEBI" id="CHEBI:15378"/>
        <dbReference type="ChEBI" id="CHEBI:57398"/>
        <dbReference type="ChEBI" id="CHEBI:57540"/>
        <dbReference type="ChEBI" id="CHEBI:57945"/>
        <dbReference type="ChEBI" id="CHEBI:85072"/>
    </reaction>
    <physiologicalReaction direction="left-to-right" evidence="17">
        <dbReference type="Rhea" id="RHEA:41264"/>
    </physiologicalReaction>
</comment>
<dbReference type="PROSITE" id="PS00061">
    <property type="entry name" value="ADH_SHORT"/>
    <property type="match status" value="1"/>
</dbReference>
<evidence type="ECO:0000256" key="3">
    <source>
        <dbReference type="ARBA" id="ARBA00038968"/>
    </source>
</evidence>
<reference evidence="23" key="1">
    <citation type="submission" date="2022-08" db="UniProtKB">
        <authorList>
            <consortium name="EnsemblMetazoa"/>
        </authorList>
    </citation>
    <scope>IDENTIFICATION</scope>
    <source>
        <strain evidence="23">05x7-T-G4-1.051#20</strain>
    </source>
</reference>
<dbReference type="Pfam" id="PF00106">
    <property type="entry name" value="adh_short"/>
    <property type="match status" value="1"/>
</dbReference>
<keyword evidence="24" id="KW-1185">Reference proteome</keyword>
<evidence type="ECO:0000256" key="11">
    <source>
        <dbReference type="ARBA" id="ARBA00048008"/>
    </source>
</evidence>
<dbReference type="PANTHER" id="PTHR44229">
    <property type="entry name" value="15-HYDROXYPROSTAGLANDIN DEHYDROGENASE [NAD(+)]"/>
    <property type="match status" value="1"/>
</dbReference>
<evidence type="ECO:0000256" key="14">
    <source>
        <dbReference type="ARBA" id="ARBA00048170"/>
    </source>
</evidence>
<dbReference type="GO" id="GO:0047034">
    <property type="term" value="F:15-hydroxyicosatetraenoate dehydrogenase activity"/>
    <property type="evidence" value="ECO:0007669"/>
    <property type="project" value="UniProtKB-EC"/>
</dbReference>
<evidence type="ECO:0000256" key="10">
    <source>
        <dbReference type="ARBA" id="ARBA00047672"/>
    </source>
</evidence>
<evidence type="ECO:0000256" key="4">
    <source>
        <dbReference type="ARBA" id="ARBA00039060"/>
    </source>
</evidence>